<dbReference type="InterPro" id="IPR007359">
    <property type="entry name" value="SigmaE_reg_RseC_MucC"/>
</dbReference>
<evidence type="ECO:0000313" key="2">
    <source>
        <dbReference type="EMBL" id="NML24786.1"/>
    </source>
</evidence>
<dbReference type="Proteomes" id="UP000580043">
    <property type="component" value="Unassembled WGS sequence"/>
</dbReference>
<dbReference type="PIRSF" id="PIRSF004923">
    <property type="entry name" value="RseC"/>
    <property type="match status" value="1"/>
</dbReference>
<feature type="transmembrane region" description="Helical" evidence="1">
    <location>
        <begin position="107"/>
        <end position="124"/>
    </location>
</feature>
<dbReference type="PANTHER" id="PTHR35867:SF1">
    <property type="entry name" value="PROTEIN RSEC"/>
    <property type="match status" value="1"/>
</dbReference>
<dbReference type="EMBL" id="JABBGA010000002">
    <property type="protein sequence ID" value="NML24786.1"/>
    <property type="molecule type" value="Genomic_DNA"/>
</dbReference>
<comment type="caution">
    <text evidence="2">The sequence shown here is derived from an EMBL/GenBank/DDBJ whole genome shotgun (WGS) entry which is preliminary data.</text>
</comment>
<keyword evidence="1" id="KW-0472">Membrane</keyword>
<keyword evidence="3" id="KW-1185">Reference proteome</keyword>
<gene>
    <name evidence="2" type="ORF">HHL15_03480</name>
</gene>
<dbReference type="Pfam" id="PF04246">
    <property type="entry name" value="RseC_MucC"/>
    <property type="match status" value="1"/>
</dbReference>
<dbReference type="AlphaFoldDB" id="A0A848G124"/>
<keyword evidence="1" id="KW-1133">Transmembrane helix</keyword>
<sequence length="151" mass="15149">MMRVTGVVRRLEADDAWVDVAVSGGCGRCNEPGGCGGVNIARPLALSSRSVRVANHIQARPGDTVAVVVDDGVPLRAALLAYGWPVLGVIVGAAAGTLMASPGQGDLLAAVGAVGGGLAAGLAGRARSRRQDAPQLRLERADLTVSGGCSR</sequence>
<evidence type="ECO:0000256" key="1">
    <source>
        <dbReference type="SAM" id="Phobius"/>
    </source>
</evidence>
<keyword evidence="1" id="KW-0812">Transmembrane</keyword>
<accession>A0A848G124</accession>
<name>A0A848G124_9RHOO</name>
<proteinExistence type="predicted"/>
<evidence type="ECO:0000313" key="3">
    <source>
        <dbReference type="Proteomes" id="UP000580043"/>
    </source>
</evidence>
<organism evidence="2 3">
    <name type="scientific">Zoogloea dura</name>
    <dbReference type="NCBI Taxonomy" id="2728840"/>
    <lineage>
        <taxon>Bacteria</taxon>
        <taxon>Pseudomonadati</taxon>
        <taxon>Pseudomonadota</taxon>
        <taxon>Betaproteobacteria</taxon>
        <taxon>Rhodocyclales</taxon>
        <taxon>Zoogloeaceae</taxon>
        <taxon>Zoogloea</taxon>
    </lineage>
</organism>
<dbReference type="InterPro" id="IPR026268">
    <property type="entry name" value="RseC"/>
</dbReference>
<dbReference type="PANTHER" id="PTHR35867">
    <property type="entry name" value="PROTEIN RSEC"/>
    <property type="match status" value="1"/>
</dbReference>
<feature type="transmembrane region" description="Helical" evidence="1">
    <location>
        <begin position="79"/>
        <end position="101"/>
    </location>
</feature>
<protein>
    <submittedName>
        <fullName evidence="2">SoxR reducing system RseC family protein</fullName>
    </submittedName>
</protein>
<reference evidence="2 3" key="1">
    <citation type="submission" date="2020-04" db="EMBL/GenBank/DDBJ databases">
        <title>Zoogloea sp. G-4-1-14 isolated from soil.</title>
        <authorList>
            <person name="Dahal R.H."/>
        </authorList>
    </citation>
    <scope>NUCLEOTIDE SEQUENCE [LARGE SCALE GENOMIC DNA]</scope>
    <source>
        <strain evidence="2 3">G-4-1-14</strain>
    </source>
</reference>